<evidence type="ECO:0000256" key="2">
    <source>
        <dbReference type="ARBA" id="ARBA00022525"/>
    </source>
</evidence>
<comment type="subcellular location">
    <subcellularLocation>
        <location evidence="1">Secreted</location>
    </subcellularLocation>
</comment>
<keyword evidence="5" id="KW-0378">Hydrolase</keyword>
<evidence type="ECO:0000256" key="1">
    <source>
        <dbReference type="ARBA" id="ARBA00004613"/>
    </source>
</evidence>
<evidence type="ECO:0008006" key="9">
    <source>
        <dbReference type="Google" id="ProtNLM"/>
    </source>
</evidence>
<dbReference type="SUPFAM" id="SSF53474">
    <property type="entry name" value="alpha/beta-Hydrolases"/>
    <property type="match status" value="1"/>
</dbReference>
<protein>
    <recommendedName>
        <fullName evidence="9">Phospholipase/carboxylesterase/thioesterase domain-containing protein</fullName>
    </recommendedName>
</protein>
<dbReference type="Pfam" id="PF10503">
    <property type="entry name" value="Esterase_PHB"/>
    <property type="match status" value="1"/>
</dbReference>
<dbReference type="PANTHER" id="PTHR38050:SF2">
    <property type="entry name" value="FERULOYL ESTERASE C-RELATED"/>
    <property type="match status" value="1"/>
</dbReference>
<dbReference type="GO" id="GO:0045493">
    <property type="term" value="P:xylan catabolic process"/>
    <property type="evidence" value="ECO:0007669"/>
    <property type="project" value="UniProtKB-KW"/>
</dbReference>
<evidence type="ECO:0000256" key="3">
    <source>
        <dbReference type="ARBA" id="ARBA00022651"/>
    </source>
</evidence>
<keyword evidence="3" id="KW-0858">Xylan degradation</keyword>
<evidence type="ECO:0000313" key="8">
    <source>
        <dbReference type="EMBL" id="SVC07637.1"/>
    </source>
</evidence>
<dbReference type="InterPro" id="IPR043595">
    <property type="entry name" value="FaeB/C/D"/>
</dbReference>
<evidence type="ECO:0000256" key="7">
    <source>
        <dbReference type="ARBA" id="ARBA00023326"/>
    </source>
</evidence>
<dbReference type="AlphaFoldDB" id="A0A382J8J0"/>
<keyword evidence="4" id="KW-0732">Signal</keyword>
<organism evidence="8">
    <name type="scientific">marine metagenome</name>
    <dbReference type="NCBI Taxonomy" id="408172"/>
    <lineage>
        <taxon>unclassified sequences</taxon>
        <taxon>metagenomes</taxon>
        <taxon>ecological metagenomes</taxon>
    </lineage>
</organism>
<reference evidence="8" key="1">
    <citation type="submission" date="2018-05" db="EMBL/GenBank/DDBJ databases">
        <authorList>
            <person name="Lanie J.A."/>
            <person name="Ng W.-L."/>
            <person name="Kazmierczak K.M."/>
            <person name="Andrzejewski T.M."/>
            <person name="Davidsen T.M."/>
            <person name="Wayne K.J."/>
            <person name="Tettelin H."/>
            <person name="Glass J.I."/>
            <person name="Rusch D."/>
            <person name="Podicherti R."/>
            <person name="Tsui H.-C.T."/>
            <person name="Winkler M.E."/>
        </authorList>
    </citation>
    <scope>NUCLEOTIDE SEQUENCE</scope>
</reference>
<sequence>MRIVRLTFLISLLFILSCSKNNSDDIISEESSNSIDYRAFVGLSSFYIDHDGLEREFLLYIPNNIGSRKNPVIFNFHGYSQQADQFFNLSNLVDVAEGNGIILVYPQGALLNGVTHWNAANISTLNQSNVDDLGFFNAMLEEINQDDLIDLKRVYATGYSNGGFFSYFLACNTDNILAAIGDVAGSMLVDTYNNCNPSNPIPVLNIHGAYDWIVPYNGNQSFKAIDDVIDYWKTFNKNFEEPIVESLDEGFEKTTYNSDENSSSTVHYKITYGGHTWDYSSDENLKTGKLLWDFFRNYTKK</sequence>
<proteinExistence type="predicted"/>
<evidence type="ECO:0000256" key="4">
    <source>
        <dbReference type="ARBA" id="ARBA00022729"/>
    </source>
</evidence>
<accession>A0A382J8J0</accession>
<evidence type="ECO:0000256" key="5">
    <source>
        <dbReference type="ARBA" id="ARBA00022801"/>
    </source>
</evidence>
<gene>
    <name evidence="8" type="ORF">METZ01_LOCUS260491</name>
</gene>
<dbReference type="InterPro" id="IPR029058">
    <property type="entry name" value="AB_hydrolase_fold"/>
</dbReference>
<dbReference type="EMBL" id="UINC01072184">
    <property type="protein sequence ID" value="SVC07637.1"/>
    <property type="molecule type" value="Genomic_DNA"/>
</dbReference>
<dbReference type="PANTHER" id="PTHR38050">
    <property type="match status" value="1"/>
</dbReference>
<dbReference type="InterPro" id="IPR010126">
    <property type="entry name" value="Esterase_phb"/>
</dbReference>
<keyword evidence="2" id="KW-0964">Secreted</keyword>
<evidence type="ECO:0000256" key="6">
    <source>
        <dbReference type="ARBA" id="ARBA00023277"/>
    </source>
</evidence>
<dbReference type="Gene3D" id="3.40.50.1820">
    <property type="entry name" value="alpha/beta hydrolase"/>
    <property type="match status" value="1"/>
</dbReference>
<keyword evidence="6" id="KW-0119">Carbohydrate metabolism</keyword>
<name>A0A382J8J0_9ZZZZ</name>
<dbReference type="GO" id="GO:0030600">
    <property type="term" value="F:feruloyl esterase activity"/>
    <property type="evidence" value="ECO:0007669"/>
    <property type="project" value="InterPro"/>
</dbReference>
<dbReference type="GO" id="GO:0005576">
    <property type="term" value="C:extracellular region"/>
    <property type="evidence" value="ECO:0007669"/>
    <property type="project" value="UniProtKB-SubCell"/>
</dbReference>
<keyword evidence="7" id="KW-0624">Polysaccharide degradation</keyword>
<dbReference type="PROSITE" id="PS51257">
    <property type="entry name" value="PROKAR_LIPOPROTEIN"/>
    <property type="match status" value="1"/>
</dbReference>